<evidence type="ECO:0000256" key="1">
    <source>
        <dbReference type="ARBA" id="ARBA00003234"/>
    </source>
</evidence>
<keyword evidence="9 11" id="KW-0411">Iron-sulfur</keyword>
<dbReference type="Pfam" id="PF01938">
    <property type="entry name" value="TRAM"/>
    <property type="match status" value="1"/>
</dbReference>
<dbReference type="Gene3D" id="3.40.50.12160">
    <property type="entry name" value="Methylthiotransferase, N-terminal domain"/>
    <property type="match status" value="1"/>
</dbReference>
<proteinExistence type="inferred from homology"/>
<dbReference type="InterPro" id="IPR038135">
    <property type="entry name" value="Methylthiotransferase_N_sf"/>
</dbReference>
<dbReference type="GO" id="GO:0035597">
    <property type="term" value="F:tRNA-2-methylthio-N(6)-dimethylallyladenosine(37) synthase activity"/>
    <property type="evidence" value="ECO:0007669"/>
    <property type="project" value="UniProtKB-EC"/>
</dbReference>
<dbReference type="AlphaFoldDB" id="A0A424YDD6"/>
<dbReference type="PANTHER" id="PTHR43020">
    <property type="entry name" value="CDK5 REGULATORY SUBUNIT-ASSOCIATED PROTEIN 1"/>
    <property type="match status" value="1"/>
</dbReference>
<evidence type="ECO:0000256" key="9">
    <source>
        <dbReference type="ARBA" id="ARBA00023014"/>
    </source>
</evidence>
<feature type="binding site" evidence="11">
    <location>
        <position position="17"/>
    </location>
    <ligand>
        <name>[4Fe-4S] cluster</name>
        <dbReference type="ChEBI" id="CHEBI:49883"/>
        <label>1</label>
    </ligand>
</feature>
<dbReference type="Proteomes" id="UP000285138">
    <property type="component" value="Unassembled WGS sequence"/>
</dbReference>
<dbReference type="InterPro" id="IPR013848">
    <property type="entry name" value="Methylthiotransferase_N"/>
</dbReference>
<evidence type="ECO:0000256" key="3">
    <source>
        <dbReference type="ARBA" id="ARBA00022490"/>
    </source>
</evidence>
<dbReference type="EC" id="2.8.4.3" evidence="10 11"/>
<comment type="subunit">
    <text evidence="11">Monomer.</text>
</comment>
<evidence type="ECO:0000256" key="4">
    <source>
        <dbReference type="ARBA" id="ARBA00022679"/>
    </source>
</evidence>
<dbReference type="InterPro" id="IPR002792">
    <property type="entry name" value="TRAM_dom"/>
</dbReference>
<dbReference type="CDD" id="cd01335">
    <property type="entry name" value="Radical_SAM"/>
    <property type="match status" value="1"/>
</dbReference>
<dbReference type="FunFam" id="3.40.50.12160:FF:000006">
    <property type="entry name" value="tRNA-2-methylthio-N(6)-dimethylallyladenosine synthase"/>
    <property type="match status" value="1"/>
</dbReference>
<feature type="binding site" evidence="11">
    <location>
        <position position="53"/>
    </location>
    <ligand>
        <name>[4Fe-4S] cluster</name>
        <dbReference type="ChEBI" id="CHEBI:49883"/>
        <label>1</label>
    </ligand>
</feature>
<dbReference type="EMBL" id="QZAA01000160">
    <property type="protein sequence ID" value="RQD75435.1"/>
    <property type="molecule type" value="Genomic_DNA"/>
</dbReference>
<dbReference type="NCBIfam" id="TIGR00089">
    <property type="entry name" value="MiaB/RimO family radical SAM methylthiotransferase"/>
    <property type="match status" value="1"/>
</dbReference>
<comment type="similarity">
    <text evidence="11">Belongs to the methylthiotransferase family. MiaB subfamily.</text>
</comment>
<accession>A0A424YDD6</accession>
<evidence type="ECO:0000256" key="5">
    <source>
        <dbReference type="ARBA" id="ARBA00022691"/>
    </source>
</evidence>
<dbReference type="InterPro" id="IPR006463">
    <property type="entry name" value="MiaB_methiolase"/>
</dbReference>
<dbReference type="InterPro" id="IPR058240">
    <property type="entry name" value="rSAM_sf"/>
</dbReference>
<dbReference type="InterPro" id="IPR006638">
    <property type="entry name" value="Elp3/MiaA/NifB-like_rSAM"/>
</dbReference>
<evidence type="ECO:0000259" key="14">
    <source>
        <dbReference type="PROSITE" id="PS51918"/>
    </source>
</evidence>
<keyword evidence="5 11" id="KW-0949">S-adenosyl-L-methionine</keyword>
<dbReference type="SFLD" id="SFLDG01061">
    <property type="entry name" value="methylthiotransferase"/>
    <property type="match status" value="1"/>
</dbReference>
<evidence type="ECO:0000259" key="13">
    <source>
        <dbReference type="PROSITE" id="PS51449"/>
    </source>
</evidence>
<comment type="subcellular location">
    <subcellularLocation>
        <location evidence="11">Cytoplasm</location>
    </subcellularLocation>
</comment>
<evidence type="ECO:0000256" key="8">
    <source>
        <dbReference type="ARBA" id="ARBA00023004"/>
    </source>
</evidence>
<dbReference type="SFLD" id="SFLDS00029">
    <property type="entry name" value="Radical_SAM"/>
    <property type="match status" value="1"/>
</dbReference>
<comment type="caution">
    <text evidence="15">The sequence shown here is derived from an EMBL/GenBank/DDBJ whole genome shotgun (WGS) entry which is preliminary data.</text>
</comment>
<dbReference type="Pfam" id="PF04055">
    <property type="entry name" value="Radical_SAM"/>
    <property type="match status" value="1"/>
</dbReference>
<dbReference type="InterPro" id="IPR005839">
    <property type="entry name" value="Methylthiotransferase"/>
</dbReference>
<evidence type="ECO:0000256" key="6">
    <source>
        <dbReference type="ARBA" id="ARBA00022694"/>
    </source>
</evidence>
<dbReference type="PROSITE" id="PS01278">
    <property type="entry name" value="MTTASE_RADICAL"/>
    <property type="match status" value="1"/>
</dbReference>
<dbReference type="FunFam" id="3.80.30.20:FF:000001">
    <property type="entry name" value="tRNA-2-methylthio-N(6)-dimethylallyladenosine synthase 2"/>
    <property type="match status" value="1"/>
</dbReference>
<keyword evidence="2 11" id="KW-0004">4Fe-4S</keyword>
<dbReference type="InterPro" id="IPR006467">
    <property type="entry name" value="MiaB-like_bact"/>
</dbReference>
<dbReference type="PANTHER" id="PTHR43020:SF2">
    <property type="entry name" value="MITOCHONDRIAL TRNA METHYLTHIOTRANSFERASE CDK5RAP1"/>
    <property type="match status" value="1"/>
</dbReference>
<dbReference type="GO" id="GO:0005829">
    <property type="term" value="C:cytosol"/>
    <property type="evidence" value="ECO:0007669"/>
    <property type="project" value="TreeGrafter"/>
</dbReference>
<keyword evidence="6 11" id="KW-0819">tRNA processing</keyword>
<protein>
    <recommendedName>
        <fullName evidence="10 11">tRNA-2-methylthio-N(6)-dimethylallyladenosine synthase</fullName>
        <ecNumber evidence="10 11">2.8.4.3</ecNumber>
    </recommendedName>
    <alternativeName>
        <fullName evidence="11">(Dimethylallyl)adenosine tRNA methylthiotransferase MiaB</fullName>
    </alternativeName>
    <alternativeName>
        <fullName evidence="11">tRNA-i(6)A37 methylthiotransferase</fullName>
    </alternativeName>
</protein>
<reference evidence="15 16" key="1">
    <citation type="submission" date="2018-08" db="EMBL/GenBank/DDBJ databases">
        <title>The metabolism and importance of syntrophic acetate oxidation coupled to methane or sulfide production in haloalkaline environments.</title>
        <authorList>
            <person name="Timmers P.H.A."/>
            <person name="Vavourakis C.D."/>
            <person name="Sorokin D.Y."/>
            <person name="Sinninghe Damste J.S."/>
            <person name="Muyzer G."/>
            <person name="Stams A.J.M."/>
            <person name="Plugge C.M."/>
        </authorList>
    </citation>
    <scope>NUCLEOTIDE SEQUENCE [LARGE SCALE GENOMIC DNA]</scope>
    <source>
        <strain evidence="15">MSAO_Bac1</strain>
    </source>
</reference>
<evidence type="ECO:0000259" key="12">
    <source>
        <dbReference type="PROSITE" id="PS50926"/>
    </source>
</evidence>
<dbReference type="PROSITE" id="PS51449">
    <property type="entry name" value="MTTASE_N"/>
    <property type="match status" value="1"/>
</dbReference>
<evidence type="ECO:0000256" key="7">
    <source>
        <dbReference type="ARBA" id="ARBA00022723"/>
    </source>
</evidence>
<dbReference type="NCBIfam" id="TIGR01574">
    <property type="entry name" value="miaB-methiolase"/>
    <property type="match status" value="1"/>
</dbReference>
<feature type="binding site" evidence="11">
    <location>
        <position position="87"/>
    </location>
    <ligand>
        <name>[4Fe-4S] cluster</name>
        <dbReference type="ChEBI" id="CHEBI:49883"/>
        <label>1</label>
    </ligand>
</feature>
<evidence type="ECO:0000313" key="15">
    <source>
        <dbReference type="EMBL" id="RQD75435.1"/>
    </source>
</evidence>
<dbReference type="SFLD" id="SFLDG01082">
    <property type="entry name" value="B12-binding_domain_containing"/>
    <property type="match status" value="1"/>
</dbReference>
<sequence length="450" mass="51767">MAEVKRKNKFNILTHGCQMNEHDSEILAGFLKGMGYQEIDDCHKADVFIINTCAIREKAEEKVYSRLGALKKLKEERPHMIIGVCGCIPQQEGIARKIKSRYPHVDLVFGTHNLHKFPELLQKAMEKRKTFIDVWPQREGIIEGLPVGRKDGIKAWVPVTYGCNNFCAYCVVPYVRGREHSREMNNIVAEVENLAAEGYKEVTLLGQNVNSYGKDLSNEVSFARLLKRLDKIEDLERIRYMTSHPRDFTGELVEVIWQSSRVCEHFHLPLQSGSNKILKKMNRGYTREDYLELVEYIRELIPQASITTDFIVGFPGEEEKDFADTLDMVEKVRFDSAFTFMYSPRKGTAAAEMPHRLNQEVKKKRLSRLIQLQTRISKEINEKLRGRSLEVLVEGISKQNPSMLTGRTRTNKTVNFKGDKDLLGNLVQVLIKEPKTWSLDGELTREPVSF</sequence>
<dbReference type="NCBIfam" id="TIGR01579">
    <property type="entry name" value="MiaB-like-C"/>
    <property type="match status" value="1"/>
</dbReference>
<feature type="domain" description="TRAM" evidence="12">
    <location>
        <begin position="382"/>
        <end position="445"/>
    </location>
</feature>
<evidence type="ECO:0000313" key="16">
    <source>
        <dbReference type="Proteomes" id="UP000285138"/>
    </source>
</evidence>
<feature type="binding site" evidence="11">
    <location>
        <position position="167"/>
    </location>
    <ligand>
        <name>[4Fe-4S] cluster</name>
        <dbReference type="ChEBI" id="CHEBI:49883"/>
        <label>2</label>
        <note>4Fe-4S-S-AdoMet</note>
    </ligand>
</feature>
<dbReference type="InterPro" id="IPR023404">
    <property type="entry name" value="rSAM_horseshoe"/>
</dbReference>
<feature type="domain" description="Radical SAM core" evidence="14">
    <location>
        <begin position="149"/>
        <end position="379"/>
    </location>
</feature>
<gene>
    <name evidence="11 15" type="primary">miaB</name>
    <name evidence="15" type="ORF">D5R97_06180</name>
</gene>
<comment type="function">
    <text evidence="1 11">Catalyzes the methylthiolation of N6-(dimethylallyl)adenosine (i(6)A), leading to the formation of 2-methylthio-N6-(dimethylallyl)adenosine (ms(2)i(6)A) at position 37 in tRNAs that read codons beginning with uridine.</text>
</comment>
<dbReference type="PROSITE" id="PS50926">
    <property type="entry name" value="TRAM"/>
    <property type="match status" value="1"/>
</dbReference>
<dbReference type="GO" id="GO:0051539">
    <property type="term" value="F:4 iron, 4 sulfur cluster binding"/>
    <property type="evidence" value="ECO:0007669"/>
    <property type="project" value="UniProtKB-UniRule"/>
</dbReference>
<dbReference type="Pfam" id="PF00919">
    <property type="entry name" value="UPF0004"/>
    <property type="match status" value="1"/>
</dbReference>
<feature type="domain" description="MTTase N-terminal" evidence="13">
    <location>
        <begin position="8"/>
        <end position="126"/>
    </location>
</feature>
<dbReference type="Gene3D" id="3.80.30.20">
    <property type="entry name" value="tm_1862 like domain"/>
    <property type="match status" value="1"/>
</dbReference>
<feature type="binding site" evidence="11">
    <location>
        <position position="163"/>
    </location>
    <ligand>
        <name>[4Fe-4S] cluster</name>
        <dbReference type="ChEBI" id="CHEBI:49883"/>
        <label>2</label>
        <note>4Fe-4S-S-AdoMet</note>
    </ligand>
</feature>
<evidence type="ECO:0000256" key="11">
    <source>
        <dbReference type="HAMAP-Rule" id="MF_01864"/>
    </source>
</evidence>
<dbReference type="SMART" id="SM00729">
    <property type="entry name" value="Elp3"/>
    <property type="match status" value="1"/>
</dbReference>
<dbReference type="HAMAP" id="MF_01864">
    <property type="entry name" value="tRNA_metthiotr_MiaB"/>
    <property type="match status" value="1"/>
</dbReference>
<comment type="catalytic activity">
    <reaction evidence="11">
        <text>N(6)-dimethylallyladenosine(37) in tRNA + (sulfur carrier)-SH + AH2 + 2 S-adenosyl-L-methionine = 2-methylsulfanyl-N(6)-dimethylallyladenosine(37) in tRNA + (sulfur carrier)-H + 5'-deoxyadenosine + L-methionine + A + S-adenosyl-L-homocysteine + 2 H(+)</text>
        <dbReference type="Rhea" id="RHEA:37067"/>
        <dbReference type="Rhea" id="RHEA-COMP:10375"/>
        <dbReference type="Rhea" id="RHEA-COMP:10376"/>
        <dbReference type="Rhea" id="RHEA-COMP:14737"/>
        <dbReference type="Rhea" id="RHEA-COMP:14739"/>
        <dbReference type="ChEBI" id="CHEBI:13193"/>
        <dbReference type="ChEBI" id="CHEBI:15378"/>
        <dbReference type="ChEBI" id="CHEBI:17319"/>
        <dbReference type="ChEBI" id="CHEBI:17499"/>
        <dbReference type="ChEBI" id="CHEBI:29917"/>
        <dbReference type="ChEBI" id="CHEBI:57844"/>
        <dbReference type="ChEBI" id="CHEBI:57856"/>
        <dbReference type="ChEBI" id="CHEBI:59789"/>
        <dbReference type="ChEBI" id="CHEBI:64428"/>
        <dbReference type="ChEBI" id="CHEBI:74415"/>
        <dbReference type="ChEBI" id="CHEBI:74417"/>
        <dbReference type="EC" id="2.8.4.3"/>
    </reaction>
</comment>
<dbReference type="SUPFAM" id="SSF102114">
    <property type="entry name" value="Radical SAM enzymes"/>
    <property type="match status" value="1"/>
</dbReference>
<keyword evidence="7 11" id="KW-0479">Metal-binding</keyword>
<keyword evidence="8 11" id="KW-0408">Iron</keyword>
<comment type="cofactor">
    <cofactor evidence="11">
        <name>[4Fe-4S] cluster</name>
        <dbReference type="ChEBI" id="CHEBI:49883"/>
    </cofactor>
    <text evidence="11">Binds 2 [4Fe-4S] clusters. One cluster is coordinated with 3 cysteines and an exchangeable S-adenosyl-L-methionine.</text>
</comment>
<evidence type="ECO:0000256" key="2">
    <source>
        <dbReference type="ARBA" id="ARBA00022485"/>
    </source>
</evidence>
<evidence type="ECO:0000256" key="10">
    <source>
        <dbReference type="ARBA" id="ARBA00033765"/>
    </source>
</evidence>
<keyword evidence="4 11" id="KW-0808">Transferase</keyword>
<feature type="binding site" evidence="11">
    <location>
        <position position="170"/>
    </location>
    <ligand>
        <name>[4Fe-4S] cluster</name>
        <dbReference type="ChEBI" id="CHEBI:49883"/>
        <label>2</label>
        <note>4Fe-4S-S-AdoMet</note>
    </ligand>
</feature>
<dbReference type="PROSITE" id="PS51918">
    <property type="entry name" value="RADICAL_SAM"/>
    <property type="match status" value="1"/>
</dbReference>
<dbReference type="SFLD" id="SFLDF00273">
    <property type="entry name" value="(dimethylallyl)adenosine_tRNA"/>
    <property type="match status" value="1"/>
</dbReference>
<organism evidence="15 16">
    <name type="scientific">Candidatus Syntrophonatronum acetioxidans</name>
    <dbReference type="NCBI Taxonomy" id="1795816"/>
    <lineage>
        <taxon>Bacteria</taxon>
        <taxon>Bacillati</taxon>
        <taxon>Bacillota</taxon>
        <taxon>Clostridia</taxon>
        <taxon>Eubacteriales</taxon>
        <taxon>Syntrophomonadaceae</taxon>
        <taxon>Candidatus Syntrophonatronum</taxon>
    </lineage>
</organism>
<dbReference type="GO" id="GO:0046872">
    <property type="term" value="F:metal ion binding"/>
    <property type="evidence" value="ECO:0007669"/>
    <property type="project" value="UniProtKB-KW"/>
</dbReference>
<keyword evidence="3 11" id="KW-0963">Cytoplasm</keyword>
<dbReference type="InterPro" id="IPR007197">
    <property type="entry name" value="rSAM"/>
</dbReference>
<dbReference type="InterPro" id="IPR020612">
    <property type="entry name" value="Methylthiotransferase_CS"/>
</dbReference>
<name>A0A424YDD6_9FIRM</name>